<organism evidence="5 6">
    <name type="scientific">Trichinella britovi</name>
    <name type="common">Parasitic roundworm</name>
    <dbReference type="NCBI Taxonomy" id="45882"/>
    <lineage>
        <taxon>Eukaryota</taxon>
        <taxon>Metazoa</taxon>
        <taxon>Ecdysozoa</taxon>
        <taxon>Nematoda</taxon>
        <taxon>Enoplea</taxon>
        <taxon>Dorylaimia</taxon>
        <taxon>Trichinellida</taxon>
        <taxon>Trichinellidae</taxon>
        <taxon>Trichinella</taxon>
    </lineage>
</organism>
<evidence type="ECO:0000256" key="3">
    <source>
        <dbReference type="SAM" id="Phobius"/>
    </source>
</evidence>
<dbReference type="GO" id="GO:0005096">
    <property type="term" value="F:GTPase activator activity"/>
    <property type="evidence" value="ECO:0007669"/>
    <property type="project" value="UniProtKB-KW"/>
</dbReference>
<dbReference type="Gene3D" id="1.10.8.270">
    <property type="entry name" value="putative rabgap domain of human tbc1 domain family member 14 like domains"/>
    <property type="match status" value="1"/>
</dbReference>
<dbReference type="InterPro" id="IPR037213">
    <property type="entry name" value="Run_dom_sf"/>
</dbReference>
<dbReference type="Pfam" id="PF12068">
    <property type="entry name" value="PH_RBD"/>
    <property type="match status" value="1"/>
</dbReference>
<keyword evidence="3" id="KW-0812">Transmembrane</keyword>
<dbReference type="GO" id="GO:0031410">
    <property type="term" value="C:cytoplasmic vesicle"/>
    <property type="evidence" value="ECO:0007669"/>
    <property type="project" value="UniProtKB-ARBA"/>
</dbReference>
<sequence length="872" mass="101185">MSDQREALLMELKKQVKHIVEEAVLKKVISESDSCLLSLCLAVEHCLLHGLRKRVFGLFGRATTFALLHKIAVSFPPAEQIFRKAVSLEKLSLTRKRNELSLSYKHLYRYIYMYSYLFPFILVVAIITDKFFIKVKRTSSFGADILNSCPLSLRDYFISLRQSSKVQFLYGKNNVSVQHGVTPDYSKGYLSVQLIDNSALYVKWIPNELMQEKNVSVNRNVWQSIISFDMAEINSVHCHINSSNSFCMLFVRNDGVPYSLIQFEAAQNMIDFLSVINSAIQPERRLESSPLLQAGGDDILKLMSNKSAGDKEQQFCTSVELEKQLGSKEYVLMIVDNTTGTYETSLAYLNVVHILVPDLAEEEEEETENYKCAETCQSSDNVNADQNEINLKSSEKNQTRDCVQIAYDSMKHQILCRAFYGWLAFCRHMKTLRIDLSSIIKKSTILLDNENINQYNLLTEDDWINFKQNRNESNENEFLMQVFFAGCDPSIRKEVWLYILEIYNWNESNKETEMKIANLRCQYQDLFIQWTAVESIVREKDKEMLELTRKFNKNKLSSYSEIPLVYSEFSLSNEVFTESLEESGNLQVNSQKSDSPVVWSRNMSSVASQSKKTSTDEESGYIGSGNSSKVFTFDHPLPESPSSQLDDAVLAKAKEPEIYYSKNLIDLFTLNFHRIEKDVRRCDRNHPYFSEANLEKLKNVLCSYVWQHLEDGYVQGMCDLAAPLLVAYDDEFLTYCCFTKIMQRMGDFFHGFDQAMDSCLSYVSKLLQIMDQELFEMMRSNDDFTHCYFCYRWFLLDFKREAKKITDKTIRLEFTYEHTFKVWEVIWTGNRLFTSNFSIFVALALIETHRDVLIKNSMDFPGVIRFFSGRKI</sequence>
<proteinExistence type="inferred from homology"/>
<evidence type="ECO:0000256" key="1">
    <source>
        <dbReference type="ARBA" id="ARBA00022468"/>
    </source>
</evidence>
<dbReference type="PANTHER" id="PTHR22957">
    <property type="entry name" value="TBC1 DOMAIN FAMILY MEMBER GTPASE-ACTIVATING PROTEIN"/>
    <property type="match status" value="1"/>
</dbReference>
<comment type="caution">
    <text evidence="5">The sequence shown here is derived from an EMBL/GenBank/DDBJ whole genome shotgun (WGS) entry which is preliminary data.</text>
</comment>
<keyword evidence="3" id="KW-0472">Membrane</keyword>
<gene>
    <name evidence="5" type="primary">Sgsm2</name>
    <name evidence="5" type="ORF">T03_3394</name>
</gene>
<dbReference type="PANTHER" id="PTHR22957:SF502">
    <property type="entry name" value="SMALL G PROTEIN SIGNALING MODULATOR 2-RELATED"/>
    <property type="match status" value="1"/>
</dbReference>
<dbReference type="InterPro" id="IPR004012">
    <property type="entry name" value="Run_dom"/>
</dbReference>
<dbReference type="EMBL" id="JYDI01000014">
    <property type="protein sequence ID" value="KRY59286.1"/>
    <property type="molecule type" value="Genomic_DNA"/>
</dbReference>
<protein>
    <submittedName>
        <fullName evidence="5">Small G protein signaling modulator 2</fullName>
    </submittedName>
</protein>
<evidence type="ECO:0000313" key="5">
    <source>
        <dbReference type="EMBL" id="KRY59286.1"/>
    </source>
</evidence>
<dbReference type="SUPFAM" id="SSF140741">
    <property type="entry name" value="RUN domain-like"/>
    <property type="match status" value="1"/>
</dbReference>
<dbReference type="AlphaFoldDB" id="A0A0V1DD93"/>
<dbReference type="Gene3D" id="1.20.58.900">
    <property type="match status" value="1"/>
</dbReference>
<evidence type="ECO:0000256" key="2">
    <source>
        <dbReference type="ARBA" id="ARBA00034124"/>
    </source>
</evidence>
<keyword evidence="6" id="KW-1185">Reference proteome</keyword>
<name>A0A0V1DD93_TRIBR</name>
<dbReference type="PROSITE" id="PS50086">
    <property type="entry name" value="TBC_RABGAP"/>
    <property type="match status" value="1"/>
</dbReference>
<dbReference type="Gene3D" id="2.30.29.230">
    <property type="match status" value="1"/>
</dbReference>
<feature type="domain" description="Rab-GAP TBC" evidence="4">
    <location>
        <begin position="486"/>
        <end position="830"/>
    </location>
</feature>
<dbReference type="SUPFAM" id="SSF47923">
    <property type="entry name" value="Ypt/Rab-GAP domain of gyp1p"/>
    <property type="match status" value="2"/>
</dbReference>
<dbReference type="InterPro" id="IPR021935">
    <property type="entry name" value="SGSM1/2_RBD"/>
</dbReference>
<dbReference type="InterPro" id="IPR000195">
    <property type="entry name" value="Rab-GAP-TBC_dom"/>
</dbReference>
<accession>A0A0V1DD93</accession>
<comment type="similarity">
    <text evidence="2">Belongs to the RUTBC family.</text>
</comment>
<evidence type="ECO:0000259" key="4">
    <source>
        <dbReference type="PROSITE" id="PS50086"/>
    </source>
</evidence>
<dbReference type="Pfam" id="PF02759">
    <property type="entry name" value="RUN"/>
    <property type="match status" value="1"/>
</dbReference>
<reference evidence="5 6" key="1">
    <citation type="submission" date="2015-01" db="EMBL/GenBank/DDBJ databases">
        <title>Evolution of Trichinella species and genotypes.</title>
        <authorList>
            <person name="Korhonen P.K."/>
            <person name="Edoardo P."/>
            <person name="Giuseppe L.R."/>
            <person name="Gasser R.B."/>
        </authorList>
    </citation>
    <scope>NUCLEOTIDE SEQUENCE [LARGE SCALE GENOMIC DNA]</scope>
    <source>
        <strain evidence="5">ISS120</strain>
    </source>
</reference>
<keyword evidence="3" id="KW-1133">Transmembrane helix</keyword>
<dbReference type="Gene3D" id="1.10.472.80">
    <property type="entry name" value="Ypt/Rab-GAP domain of gyp1p, domain 3"/>
    <property type="match status" value="1"/>
</dbReference>
<dbReference type="Pfam" id="PF00566">
    <property type="entry name" value="RabGAP-TBC"/>
    <property type="match status" value="1"/>
</dbReference>
<evidence type="ECO:0000313" key="6">
    <source>
        <dbReference type="Proteomes" id="UP000054653"/>
    </source>
</evidence>
<dbReference type="FunFam" id="1.10.8.270:FF:000064">
    <property type="entry name" value="Small G protein-signaling modulator 1b"/>
    <property type="match status" value="1"/>
</dbReference>
<feature type="transmembrane region" description="Helical" evidence="3">
    <location>
        <begin position="107"/>
        <end position="127"/>
    </location>
</feature>
<dbReference type="SMART" id="SM00164">
    <property type="entry name" value="TBC"/>
    <property type="match status" value="1"/>
</dbReference>
<dbReference type="Proteomes" id="UP000054653">
    <property type="component" value="Unassembled WGS sequence"/>
</dbReference>
<dbReference type="InterPro" id="IPR035969">
    <property type="entry name" value="Rab-GAP_TBC_sf"/>
</dbReference>
<keyword evidence="1" id="KW-0343">GTPase activation</keyword>